<accession>A0A2T3LEJ8</accession>
<comment type="caution">
    <text evidence="1">The sequence shown here is derived from an EMBL/GenBank/DDBJ whole genome shotgun (WGS) entry which is preliminary data.</text>
</comment>
<evidence type="ECO:0000313" key="1">
    <source>
        <dbReference type="EMBL" id="PSV49795.1"/>
    </source>
</evidence>
<name>A0A2T3LEJ8_9GAMM</name>
<dbReference type="Proteomes" id="UP000241803">
    <property type="component" value="Unassembled WGS sequence"/>
</dbReference>
<evidence type="ECO:0008006" key="3">
    <source>
        <dbReference type="Google" id="ProtNLM"/>
    </source>
</evidence>
<reference evidence="1 2" key="1">
    <citation type="submission" date="2018-03" db="EMBL/GenBank/DDBJ databases">
        <title>Whole genome sequencing of Histamine producing bacteria.</title>
        <authorList>
            <person name="Butler K."/>
        </authorList>
    </citation>
    <scope>NUCLEOTIDE SEQUENCE [LARGE SCALE GENOMIC DNA]</scope>
    <source>
        <strain evidence="1 2">ATCC 19614</strain>
    </source>
</reference>
<organism evidence="1 2">
    <name type="scientific">Photobacterium indicum</name>
    <dbReference type="NCBI Taxonomy" id="81447"/>
    <lineage>
        <taxon>Bacteria</taxon>
        <taxon>Pseudomonadati</taxon>
        <taxon>Pseudomonadota</taxon>
        <taxon>Gammaproteobacteria</taxon>
        <taxon>Vibrionales</taxon>
        <taxon>Vibrionaceae</taxon>
        <taxon>Photobacterium</taxon>
    </lineage>
</organism>
<protein>
    <recommendedName>
        <fullName evidence="3">Zinc finger Ogr/Delta-type domain-containing protein</fullName>
    </recommendedName>
</protein>
<dbReference type="AlphaFoldDB" id="A0A2T3LEJ8"/>
<keyword evidence="2" id="KW-1185">Reference proteome</keyword>
<proteinExistence type="predicted"/>
<sequence>MMFNRFCPSCKTNVNLKQVHRTFVERYMTRKLWVKYECCNCGAEVFAHCTKAQDLELITKSKQVPTE</sequence>
<evidence type="ECO:0000313" key="2">
    <source>
        <dbReference type="Proteomes" id="UP000241803"/>
    </source>
</evidence>
<gene>
    <name evidence="1" type="ORF">C9J47_04350</name>
</gene>
<dbReference type="EMBL" id="PYOC01000001">
    <property type="protein sequence ID" value="PSV49795.1"/>
    <property type="molecule type" value="Genomic_DNA"/>
</dbReference>